<keyword evidence="2" id="KW-1185">Reference proteome</keyword>
<dbReference type="AlphaFoldDB" id="A0A1I0VFU0"/>
<protein>
    <submittedName>
        <fullName evidence="1">Uncharacterized protein</fullName>
    </submittedName>
</protein>
<proteinExistence type="predicted"/>
<name>A0A1I0VFU0_9BACI</name>
<organism evidence="1 2">
    <name type="scientific">Lentibacillus halodurans</name>
    <dbReference type="NCBI Taxonomy" id="237679"/>
    <lineage>
        <taxon>Bacteria</taxon>
        <taxon>Bacillati</taxon>
        <taxon>Bacillota</taxon>
        <taxon>Bacilli</taxon>
        <taxon>Bacillales</taxon>
        <taxon>Bacillaceae</taxon>
        <taxon>Lentibacillus</taxon>
    </lineage>
</organism>
<evidence type="ECO:0000313" key="1">
    <source>
        <dbReference type="EMBL" id="SFA74456.1"/>
    </source>
</evidence>
<sequence length="32" mass="3780">MIFTGKFKHHSESSYFLPNTAFSRLDTRFNIS</sequence>
<evidence type="ECO:0000313" key="2">
    <source>
        <dbReference type="Proteomes" id="UP000198642"/>
    </source>
</evidence>
<dbReference type="EMBL" id="FOJW01000001">
    <property type="protein sequence ID" value="SFA74456.1"/>
    <property type="molecule type" value="Genomic_DNA"/>
</dbReference>
<accession>A0A1I0VFU0</accession>
<reference evidence="1 2" key="1">
    <citation type="submission" date="2016-10" db="EMBL/GenBank/DDBJ databases">
        <authorList>
            <person name="de Groot N.N."/>
        </authorList>
    </citation>
    <scope>NUCLEOTIDE SEQUENCE [LARGE SCALE GENOMIC DNA]</scope>
    <source>
        <strain evidence="1 2">CGMCC 1.3702</strain>
    </source>
</reference>
<gene>
    <name evidence="1" type="ORF">SAMN04488072_101353</name>
</gene>
<dbReference type="Proteomes" id="UP000198642">
    <property type="component" value="Unassembled WGS sequence"/>
</dbReference>